<dbReference type="Pfam" id="PF00722">
    <property type="entry name" value="Glyco_hydro_16"/>
    <property type="match status" value="1"/>
</dbReference>
<evidence type="ECO:0000313" key="6">
    <source>
        <dbReference type="Proteomes" id="UP001218188"/>
    </source>
</evidence>
<dbReference type="PROSITE" id="PS51762">
    <property type="entry name" value="GH16_2"/>
    <property type="match status" value="1"/>
</dbReference>
<dbReference type="GO" id="GO:0005975">
    <property type="term" value="P:carbohydrate metabolic process"/>
    <property type="evidence" value="ECO:0007669"/>
    <property type="project" value="InterPro"/>
</dbReference>
<dbReference type="PANTHER" id="PTHR10963">
    <property type="entry name" value="GLYCOSYL HYDROLASE-RELATED"/>
    <property type="match status" value="1"/>
</dbReference>
<dbReference type="InterPro" id="IPR000757">
    <property type="entry name" value="Beta-glucanase-like"/>
</dbReference>
<feature type="region of interest" description="Disordered" evidence="2">
    <location>
        <begin position="1"/>
        <end position="46"/>
    </location>
</feature>
<gene>
    <name evidence="5" type="ORF">C8F04DRAFT_1040745</name>
</gene>
<dbReference type="GO" id="GO:0004553">
    <property type="term" value="F:hydrolase activity, hydrolyzing O-glycosyl compounds"/>
    <property type="evidence" value="ECO:0007669"/>
    <property type="project" value="InterPro"/>
</dbReference>
<dbReference type="InterPro" id="IPR013320">
    <property type="entry name" value="ConA-like_dom_sf"/>
</dbReference>
<keyword evidence="3" id="KW-0812">Transmembrane</keyword>
<proteinExistence type="inferred from homology"/>
<name>A0AAD6X0I9_9AGAR</name>
<evidence type="ECO:0000256" key="3">
    <source>
        <dbReference type="SAM" id="Phobius"/>
    </source>
</evidence>
<evidence type="ECO:0000259" key="4">
    <source>
        <dbReference type="PROSITE" id="PS51762"/>
    </source>
</evidence>
<evidence type="ECO:0000256" key="2">
    <source>
        <dbReference type="SAM" id="MobiDB-lite"/>
    </source>
</evidence>
<feature type="transmembrane region" description="Helical" evidence="3">
    <location>
        <begin position="68"/>
        <end position="90"/>
    </location>
</feature>
<organism evidence="5 6">
    <name type="scientific">Mycena alexandri</name>
    <dbReference type="NCBI Taxonomy" id="1745969"/>
    <lineage>
        <taxon>Eukaryota</taxon>
        <taxon>Fungi</taxon>
        <taxon>Dikarya</taxon>
        <taxon>Basidiomycota</taxon>
        <taxon>Agaricomycotina</taxon>
        <taxon>Agaricomycetes</taxon>
        <taxon>Agaricomycetidae</taxon>
        <taxon>Agaricales</taxon>
        <taxon>Marasmiineae</taxon>
        <taxon>Mycenaceae</taxon>
        <taxon>Mycena</taxon>
    </lineage>
</organism>
<protein>
    <submittedName>
        <fullName evidence="5">Glycoside hydrolase family 16 protein</fullName>
    </submittedName>
</protein>
<keyword evidence="6" id="KW-1185">Reference proteome</keyword>
<dbReference type="InterPro" id="IPR050546">
    <property type="entry name" value="Glycosyl_Hydrlase_16"/>
</dbReference>
<keyword evidence="3" id="KW-0472">Membrane</keyword>
<dbReference type="SUPFAM" id="SSF49899">
    <property type="entry name" value="Concanavalin A-like lectins/glucanases"/>
    <property type="match status" value="1"/>
</dbReference>
<comment type="similarity">
    <text evidence="1">Belongs to the glycosyl hydrolase 16 family.</text>
</comment>
<keyword evidence="5" id="KW-0378">Hydrolase</keyword>
<sequence>MSTTTTDPFADPALGIPPSRASSTPTLSSFPSTTKKTRHASTALPTDIPPYTAVSKPWTLKPSPRATFSYYLTWALFFVGAALGGLQSYLTWKNVRLDKQPLCLVFEQDFAEGGDRAVFGDGTPGSGHFLREVDLSGFGNGEFEMTTSSSNNSFLQNGYLYIVPTLTNGGVEYADGEAMDFYVCTTYNATDCTFNLTAPNGGFTAGPNGDEFDYGGYFAACSRTTNATAGTIINPVQSARLSTVLSAKGNESTLSRGSLRYGRVEVRAKMPTGDWLWPAIWMLPVNNTYGPWPASGEIDLVESRGNGLQYTNRGSNYVQGALNWGPTPELNGVGKSYSWWPNKRTSFAEDFHTYAMEWTDEWIRISVDTRLHTLLDLKFNQPFWQRGEFPQTILGTDGRFEALQDPWVNGTNATPFDQDFYLIMNVAVGGTNGWFPDGQGNKPWLNRAGNPMVDFINNKEQWLPTWPENVEDRAMVVDYVRMWKHCGDP</sequence>
<evidence type="ECO:0000313" key="5">
    <source>
        <dbReference type="EMBL" id="KAJ7032107.1"/>
    </source>
</evidence>
<comment type="caution">
    <text evidence="5">The sequence shown here is derived from an EMBL/GenBank/DDBJ whole genome shotgun (WGS) entry which is preliminary data.</text>
</comment>
<accession>A0AAD6X0I9</accession>
<dbReference type="AlphaFoldDB" id="A0AAD6X0I9"/>
<evidence type="ECO:0000256" key="1">
    <source>
        <dbReference type="ARBA" id="ARBA00006865"/>
    </source>
</evidence>
<feature type="compositionally biased region" description="Low complexity" evidence="2">
    <location>
        <begin position="22"/>
        <end position="34"/>
    </location>
</feature>
<dbReference type="Gene3D" id="2.60.120.200">
    <property type="match status" value="1"/>
</dbReference>
<dbReference type="PANTHER" id="PTHR10963:SF55">
    <property type="entry name" value="GLYCOSIDE HYDROLASE FAMILY 16 PROTEIN"/>
    <property type="match status" value="1"/>
</dbReference>
<dbReference type="Proteomes" id="UP001218188">
    <property type="component" value="Unassembled WGS sequence"/>
</dbReference>
<keyword evidence="3" id="KW-1133">Transmembrane helix</keyword>
<reference evidence="5" key="1">
    <citation type="submission" date="2023-03" db="EMBL/GenBank/DDBJ databases">
        <title>Massive genome expansion in bonnet fungi (Mycena s.s.) driven by repeated elements and novel gene families across ecological guilds.</title>
        <authorList>
            <consortium name="Lawrence Berkeley National Laboratory"/>
            <person name="Harder C.B."/>
            <person name="Miyauchi S."/>
            <person name="Viragh M."/>
            <person name="Kuo A."/>
            <person name="Thoen E."/>
            <person name="Andreopoulos B."/>
            <person name="Lu D."/>
            <person name="Skrede I."/>
            <person name="Drula E."/>
            <person name="Henrissat B."/>
            <person name="Morin E."/>
            <person name="Kohler A."/>
            <person name="Barry K."/>
            <person name="LaButti K."/>
            <person name="Morin E."/>
            <person name="Salamov A."/>
            <person name="Lipzen A."/>
            <person name="Mereny Z."/>
            <person name="Hegedus B."/>
            <person name="Baldrian P."/>
            <person name="Stursova M."/>
            <person name="Weitz H."/>
            <person name="Taylor A."/>
            <person name="Grigoriev I.V."/>
            <person name="Nagy L.G."/>
            <person name="Martin F."/>
            <person name="Kauserud H."/>
        </authorList>
    </citation>
    <scope>NUCLEOTIDE SEQUENCE</scope>
    <source>
        <strain evidence="5">CBHHK200</strain>
    </source>
</reference>
<feature type="domain" description="GH16" evidence="4">
    <location>
        <begin position="191"/>
        <end position="488"/>
    </location>
</feature>
<dbReference type="EMBL" id="JARJCM010000076">
    <property type="protein sequence ID" value="KAJ7032107.1"/>
    <property type="molecule type" value="Genomic_DNA"/>
</dbReference>